<reference evidence="3 4" key="1">
    <citation type="journal article" date="2015" name="Nature">
        <title>rRNA introns, odd ribosomes, and small enigmatic genomes across a large radiation of phyla.</title>
        <authorList>
            <person name="Brown C.T."/>
            <person name="Hug L.A."/>
            <person name="Thomas B.C."/>
            <person name="Sharon I."/>
            <person name="Castelle C.J."/>
            <person name="Singh A."/>
            <person name="Wilkins M.J."/>
            <person name="Williams K.H."/>
            <person name="Banfield J.F."/>
        </authorList>
    </citation>
    <scope>NUCLEOTIDE SEQUENCE [LARGE SCALE GENOMIC DNA]</scope>
</reference>
<feature type="signal peptide" evidence="2">
    <location>
        <begin position="1"/>
        <end position="23"/>
    </location>
</feature>
<evidence type="ECO:0000256" key="1">
    <source>
        <dbReference type="SAM" id="Coils"/>
    </source>
</evidence>
<keyword evidence="2" id="KW-0732">Signal</keyword>
<accession>A0A0G0LHL1</accession>
<evidence type="ECO:0000256" key="2">
    <source>
        <dbReference type="SAM" id="SignalP"/>
    </source>
</evidence>
<dbReference type="EMBL" id="LBVO01000053">
    <property type="protein sequence ID" value="KKQ87430.1"/>
    <property type="molecule type" value="Genomic_DNA"/>
</dbReference>
<keyword evidence="1" id="KW-0175">Coiled coil</keyword>
<name>A0A0G0LHL1_9BACT</name>
<gene>
    <name evidence="3" type="ORF">UT11_C0053G0007</name>
</gene>
<feature type="chain" id="PRO_5002533325" evidence="2">
    <location>
        <begin position="24"/>
        <end position="268"/>
    </location>
</feature>
<sequence>MKKSFFAQIILLSLLIVAPNAYAASTIWQEQSTNYQAAESKFATISTEYPSVAADSKLVKSKELLFLATNLISEYQKLIKIEITESTSIKEEEKNSFSSLVNADISNMQTLSNSINGAANFPELVSRQTDINNSWSTIQAHKKYIQGILLIRKSEQALEKTNELMVKLQEKVGRLDASNPYIETINSEFESVKKDIEMASQTKDESLTLFNSISKDYASANTLYNEGRSKIRKAHIYIKQAVSVLSKVNAQVLDQQTSSTEININDFR</sequence>
<evidence type="ECO:0000313" key="4">
    <source>
        <dbReference type="Proteomes" id="UP000033934"/>
    </source>
</evidence>
<dbReference type="Proteomes" id="UP000033934">
    <property type="component" value="Unassembled WGS sequence"/>
</dbReference>
<comment type="caution">
    <text evidence="3">The sequence shown here is derived from an EMBL/GenBank/DDBJ whole genome shotgun (WGS) entry which is preliminary data.</text>
</comment>
<dbReference type="AlphaFoldDB" id="A0A0G0LHL1"/>
<evidence type="ECO:0000313" key="3">
    <source>
        <dbReference type="EMBL" id="KKQ87430.1"/>
    </source>
</evidence>
<protein>
    <submittedName>
        <fullName evidence="3">Uncharacterized protein</fullName>
    </submittedName>
</protein>
<proteinExistence type="predicted"/>
<organism evidence="3 4">
    <name type="scientific">Berkelbacteria bacterium GW2011_GWA2_38_9</name>
    <dbReference type="NCBI Taxonomy" id="1618334"/>
    <lineage>
        <taxon>Bacteria</taxon>
        <taxon>Candidatus Berkelbacteria</taxon>
    </lineage>
</organism>
<feature type="coiled-coil region" evidence="1">
    <location>
        <begin position="151"/>
        <end position="178"/>
    </location>
</feature>